<proteinExistence type="inferred from homology"/>
<evidence type="ECO:0000313" key="7">
    <source>
        <dbReference type="EMBL" id="OGF64840.1"/>
    </source>
</evidence>
<organism evidence="7 8">
    <name type="scientific">Candidatus Giovannonibacteria bacterium RIFCSPHIGHO2_02_42_15</name>
    <dbReference type="NCBI Taxonomy" id="1798329"/>
    <lineage>
        <taxon>Bacteria</taxon>
        <taxon>Candidatus Giovannoniibacteriota</taxon>
    </lineage>
</organism>
<reference evidence="7 8" key="1">
    <citation type="journal article" date="2016" name="Nat. Commun.">
        <title>Thousands of microbial genomes shed light on interconnected biogeochemical processes in an aquifer system.</title>
        <authorList>
            <person name="Anantharaman K."/>
            <person name="Brown C.T."/>
            <person name="Hug L.A."/>
            <person name="Sharon I."/>
            <person name="Castelle C.J."/>
            <person name="Probst A.J."/>
            <person name="Thomas B.C."/>
            <person name="Singh A."/>
            <person name="Wilkins M.J."/>
            <person name="Karaoz U."/>
            <person name="Brodie E.L."/>
            <person name="Williams K.H."/>
            <person name="Hubbard S.S."/>
            <person name="Banfield J.F."/>
        </authorList>
    </citation>
    <scope>NUCLEOTIDE SEQUENCE [LARGE SCALE GENOMIC DNA]</scope>
</reference>
<accession>A0A1F5VN60</accession>
<protein>
    <recommendedName>
        <fullName evidence="9">DUF86 domain-containing protein</fullName>
    </recommendedName>
</protein>
<evidence type="ECO:0000256" key="5">
    <source>
        <dbReference type="ARBA" id="ARBA00022801"/>
    </source>
</evidence>
<name>A0A1F5VN60_9BACT</name>
<evidence type="ECO:0000256" key="3">
    <source>
        <dbReference type="ARBA" id="ARBA00022722"/>
    </source>
</evidence>
<dbReference type="PANTHER" id="PTHR34139:SF1">
    <property type="entry name" value="RNASE MJ1380-RELATED"/>
    <property type="match status" value="1"/>
</dbReference>
<evidence type="ECO:0000256" key="6">
    <source>
        <dbReference type="ARBA" id="ARBA00024207"/>
    </source>
</evidence>
<dbReference type="Gene3D" id="1.20.120.580">
    <property type="entry name" value="bsu32300-like"/>
    <property type="match status" value="1"/>
</dbReference>
<dbReference type="GO" id="GO:0004540">
    <property type="term" value="F:RNA nuclease activity"/>
    <property type="evidence" value="ECO:0007669"/>
    <property type="project" value="InterPro"/>
</dbReference>
<evidence type="ECO:0000256" key="4">
    <source>
        <dbReference type="ARBA" id="ARBA00022741"/>
    </source>
</evidence>
<dbReference type="PANTHER" id="PTHR34139">
    <property type="entry name" value="UPF0331 PROTEIN MJ0127"/>
    <property type="match status" value="1"/>
</dbReference>
<keyword evidence="5" id="KW-0378">Hydrolase</keyword>
<keyword evidence="3" id="KW-0540">Nuclease</keyword>
<dbReference type="AlphaFoldDB" id="A0A1F5VN60"/>
<dbReference type="InterPro" id="IPR051813">
    <property type="entry name" value="HepT_RNase_toxin"/>
</dbReference>
<evidence type="ECO:0000256" key="1">
    <source>
        <dbReference type="ARBA" id="ARBA00022553"/>
    </source>
</evidence>
<gene>
    <name evidence="7" type="ORF">A2Z53_02505</name>
</gene>
<keyword evidence="2" id="KW-1277">Toxin-antitoxin system</keyword>
<comment type="caution">
    <text evidence="7">The sequence shown here is derived from an EMBL/GenBank/DDBJ whole genome shotgun (WGS) entry which is preliminary data.</text>
</comment>
<sequence length="110" mass="13033">MRGKNPKIFLEDILESIIRIEKYVKGKTKKEFLDNYEKQDAIIKRLEIIGEAVKNISPEIKKKHPEIPWKDMAGMRDILVHEYFGVIMDRVWDTAKNDIPKLKKQIKELL</sequence>
<dbReference type="Proteomes" id="UP000177451">
    <property type="component" value="Unassembled WGS sequence"/>
</dbReference>
<dbReference type="GO" id="GO:0016787">
    <property type="term" value="F:hydrolase activity"/>
    <property type="evidence" value="ECO:0007669"/>
    <property type="project" value="UniProtKB-KW"/>
</dbReference>
<keyword evidence="1" id="KW-0597">Phosphoprotein</keyword>
<evidence type="ECO:0000313" key="8">
    <source>
        <dbReference type="Proteomes" id="UP000177451"/>
    </source>
</evidence>
<dbReference type="InterPro" id="IPR037038">
    <property type="entry name" value="HepT-like_sf"/>
</dbReference>
<comment type="similarity">
    <text evidence="6">Belongs to the HepT RNase toxin family.</text>
</comment>
<evidence type="ECO:0000256" key="2">
    <source>
        <dbReference type="ARBA" id="ARBA00022649"/>
    </source>
</evidence>
<dbReference type="Pfam" id="PF01934">
    <property type="entry name" value="HepT-like"/>
    <property type="match status" value="1"/>
</dbReference>
<keyword evidence="4" id="KW-0547">Nucleotide-binding</keyword>
<dbReference type="InterPro" id="IPR008201">
    <property type="entry name" value="HepT-like"/>
</dbReference>
<dbReference type="GO" id="GO:0110001">
    <property type="term" value="C:toxin-antitoxin complex"/>
    <property type="evidence" value="ECO:0007669"/>
    <property type="project" value="InterPro"/>
</dbReference>
<dbReference type="EMBL" id="MFHH01000034">
    <property type="protein sequence ID" value="OGF64840.1"/>
    <property type="molecule type" value="Genomic_DNA"/>
</dbReference>
<dbReference type="GO" id="GO:0000166">
    <property type="term" value="F:nucleotide binding"/>
    <property type="evidence" value="ECO:0007669"/>
    <property type="project" value="UniProtKB-KW"/>
</dbReference>
<evidence type="ECO:0008006" key="9">
    <source>
        <dbReference type="Google" id="ProtNLM"/>
    </source>
</evidence>